<dbReference type="InterPro" id="IPR000847">
    <property type="entry name" value="LysR_HTH_N"/>
</dbReference>
<dbReference type="SUPFAM" id="SSF53850">
    <property type="entry name" value="Periplasmic binding protein-like II"/>
    <property type="match status" value="1"/>
</dbReference>
<proteinExistence type="inferred from homology"/>
<comment type="similarity">
    <text evidence="1">Belongs to the LysR transcriptional regulatory family.</text>
</comment>
<dbReference type="InterPro" id="IPR005119">
    <property type="entry name" value="LysR_subst-bd"/>
</dbReference>
<keyword evidence="7" id="KW-1185">Reference proteome</keyword>
<dbReference type="Pfam" id="PF00126">
    <property type="entry name" value="HTH_1"/>
    <property type="match status" value="1"/>
</dbReference>
<comment type="caution">
    <text evidence="6">The sequence shown here is derived from an EMBL/GenBank/DDBJ whole genome shotgun (WGS) entry which is preliminary data.</text>
</comment>
<dbReference type="PANTHER" id="PTHR30126">
    <property type="entry name" value="HTH-TYPE TRANSCRIPTIONAL REGULATOR"/>
    <property type="match status" value="1"/>
</dbReference>
<evidence type="ECO:0000259" key="5">
    <source>
        <dbReference type="PROSITE" id="PS50931"/>
    </source>
</evidence>
<feature type="domain" description="HTH lysR-type" evidence="5">
    <location>
        <begin position="3"/>
        <end position="60"/>
    </location>
</feature>
<evidence type="ECO:0000256" key="4">
    <source>
        <dbReference type="ARBA" id="ARBA00023163"/>
    </source>
</evidence>
<dbReference type="eggNOG" id="COG0583">
    <property type="taxonomic scope" value="Bacteria"/>
</dbReference>
<dbReference type="RefSeq" id="WP_020581947.1">
    <property type="nucleotide sequence ID" value="NZ_JOJP01000001.1"/>
</dbReference>
<evidence type="ECO:0000313" key="7">
    <source>
        <dbReference type="Proteomes" id="UP000027997"/>
    </source>
</evidence>
<dbReference type="Gene3D" id="3.40.190.290">
    <property type="match status" value="1"/>
</dbReference>
<name>A0A081K640_9GAMM</name>
<keyword evidence="2" id="KW-0805">Transcription regulation</keyword>
<keyword evidence="4" id="KW-0804">Transcription</keyword>
<reference evidence="6 7" key="1">
    <citation type="submission" date="2014-06" db="EMBL/GenBank/DDBJ databases">
        <title>Whole Genome Sequences of Three Symbiotic Endozoicomonas Bacteria.</title>
        <authorList>
            <person name="Neave M.J."/>
            <person name="Apprill A."/>
            <person name="Voolstra C.R."/>
        </authorList>
    </citation>
    <scope>NUCLEOTIDE SEQUENCE [LARGE SCALE GENOMIC DNA]</scope>
    <source>
        <strain evidence="6 7">DSM 22380</strain>
    </source>
</reference>
<evidence type="ECO:0000256" key="2">
    <source>
        <dbReference type="ARBA" id="ARBA00023015"/>
    </source>
</evidence>
<keyword evidence="3" id="KW-0238">DNA-binding</keyword>
<sequence length="300" mass="33269">MHITLRQLEIFRAVAQYGRVTGAAESLHISQPAASMALSELEKHLGPLFDRNQGAGLKMNDSGRALLPKACELIERAKELEIQFAVDGSYESGSLILNASSTIGNNLLPKILFQFRETNPGIRIDLEIDNTRAIEQHLLDFKIDLAVVEGTCLHPDIDVTTWLEDELVVICSPDHPLANQKNIPLNSLSDEHWVLREPGSGTRELFDEMIATQLDSPKVSMVLNRSEAVKQAVSDGVGIACISSLAAKSTLDTGHMATIGVTGLNLKRHFYLLTHKKKYKSAVFNQLCRFIIDWKPFKKD</sequence>
<evidence type="ECO:0000313" key="6">
    <source>
        <dbReference type="EMBL" id="KEI69616.1"/>
    </source>
</evidence>
<dbReference type="Proteomes" id="UP000027997">
    <property type="component" value="Unassembled WGS sequence"/>
</dbReference>
<evidence type="ECO:0000256" key="1">
    <source>
        <dbReference type="ARBA" id="ARBA00009437"/>
    </source>
</evidence>
<dbReference type="EMBL" id="JOJP01000001">
    <property type="protein sequence ID" value="KEI69616.1"/>
    <property type="molecule type" value="Genomic_DNA"/>
</dbReference>
<dbReference type="InterPro" id="IPR036390">
    <property type="entry name" value="WH_DNA-bd_sf"/>
</dbReference>
<dbReference type="AlphaFoldDB" id="A0A081K640"/>
<dbReference type="Gene3D" id="1.10.10.10">
    <property type="entry name" value="Winged helix-like DNA-binding domain superfamily/Winged helix DNA-binding domain"/>
    <property type="match status" value="1"/>
</dbReference>
<dbReference type="STRING" id="305900.GV64_01640"/>
<dbReference type="GO" id="GO:0000976">
    <property type="term" value="F:transcription cis-regulatory region binding"/>
    <property type="evidence" value="ECO:0007669"/>
    <property type="project" value="TreeGrafter"/>
</dbReference>
<dbReference type="GO" id="GO:0003700">
    <property type="term" value="F:DNA-binding transcription factor activity"/>
    <property type="evidence" value="ECO:0007669"/>
    <property type="project" value="InterPro"/>
</dbReference>
<protein>
    <recommendedName>
        <fullName evidence="5">HTH lysR-type domain-containing protein</fullName>
    </recommendedName>
</protein>
<evidence type="ECO:0000256" key="3">
    <source>
        <dbReference type="ARBA" id="ARBA00023125"/>
    </source>
</evidence>
<organism evidence="6 7">
    <name type="scientific">Endozoicomonas elysicola</name>
    <dbReference type="NCBI Taxonomy" id="305900"/>
    <lineage>
        <taxon>Bacteria</taxon>
        <taxon>Pseudomonadati</taxon>
        <taxon>Pseudomonadota</taxon>
        <taxon>Gammaproteobacteria</taxon>
        <taxon>Oceanospirillales</taxon>
        <taxon>Endozoicomonadaceae</taxon>
        <taxon>Endozoicomonas</taxon>
    </lineage>
</organism>
<dbReference type="PANTHER" id="PTHR30126:SF94">
    <property type="entry name" value="LYSR FAMILY TRANSCRIPTIONAL REGULATOR"/>
    <property type="match status" value="1"/>
</dbReference>
<gene>
    <name evidence="6" type="ORF">GV64_01640</name>
</gene>
<dbReference type="Pfam" id="PF03466">
    <property type="entry name" value="LysR_substrate"/>
    <property type="match status" value="1"/>
</dbReference>
<dbReference type="CDD" id="cd08420">
    <property type="entry name" value="PBP2_CysL_like"/>
    <property type="match status" value="1"/>
</dbReference>
<dbReference type="PROSITE" id="PS50931">
    <property type="entry name" value="HTH_LYSR"/>
    <property type="match status" value="1"/>
</dbReference>
<dbReference type="SUPFAM" id="SSF46785">
    <property type="entry name" value="Winged helix' DNA-binding domain"/>
    <property type="match status" value="1"/>
</dbReference>
<accession>A0A081K640</accession>
<dbReference type="InterPro" id="IPR036388">
    <property type="entry name" value="WH-like_DNA-bd_sf"/>
</dbReference>